<dbReference type="EMBL" id="JACXVP010000001">
    <property type="protein sequence ID" value="KAG5630170.1"/>
    <property type="molecule type" value="Genomic_DNA"/>
</dbReference>
<organism evidence="1 2">
    <name type="scientific">Solanum commersonii</name>
    <name type="common">Commerson's wild potato</name>
    <name type="synonym">Commerson's nightshade</name>
    <dbReference type="NCBI Taxonomy" id="4109"/>
    <lineage>
        <taxon>Eukaryota</taxon>
        <taxon>Viridiplantae</taxon>
        <taxon>Streptophyta</taxon>
        <taxon>Embryophyta</taxon>
        <taxon>Tracheophyta</taxon>
        <taxon>Spermatophyta</taxon>
        <taxon>Magnoliopsida</taxon>
        <taxon>eudicotyledons</taxon>
        <taxon>Gunneridae</taxon>
        <taxon>Pentapetalae</taxon>
        <taxon>asterids</taxon>
        <taxon>lamiids</taxon>
        <taxon>Solanales</taxon>
        <taxon>Solanaceae</taxon>
        <taxon>Solanoideae</taxon>
        <taxon>Solaneae</taxon>
        <taxon>Solanum</taxon>
    </lineage>
</organism>
<evidence type="ECO:0000313" key="1">
    <source>
        <dbReference type="EMBL" id="KAG5630170.1"/>
    </source>
</evidence>
<keyword evidence="2" id="KW-1185">Reference proteome</keyword>
<sequence>MAFLFYNHHRTPLKQKNNSPLQKLETKRKKEIETLKSQRRRRVSSNCYSNIGKSLTTKFLPPQKIYLQNICDTYTMQSRNFKITGTDAPATKQTLIVNLGLLASASGSAEYHSSKLSTSYHVLRLASTIIISPSSSRIVSRSLSLRSSSTSSPTSVKDDAVDTRTTLLSRNSLPPISPSKITSSSFSISSSSSCGNLCRQSGQVLLRLSQGTIQSL</sequence>
<accession>A0A9J6B0U2</accession>
<gene>
    <name evidence="1" type="ORF">H5410_001887</name>
</gene>
<name>A0A9J6B0U2_SOLCO</name>
<reference evidence="1 2" key="1">
    <citation type="submission" date="2020-09" db="EMBL/GenBank/DDBJ databases">
        <title>De no assembly of potato wild relative species, Solanum commersonii.</title>
        <authorList>
            <person name="Cho K."/>
        </authorList>
    </citation>
    <scope>NUCLEOTIDE SEQUENCE [LARGE SCALE GENOMIC DNA]</scope>
    <source>
        <strain evidence="1">LZ3.2</strain>
        <tissue evidence="1">Leaf</tissue>
    </source>
</reference>
<dbReference type="AlphaFoldDB" id="A0A9J6B0U2"/>
<evidence type="ECO:0000313" key="2">
    <source>
        <dbReference type="Proteomes" id="UP000824120"/>
    </source>
</evidence>
<proteinExistence type="predicted"/>
<protein>
    <submittedName>
        <fullName evidence="1">Uncharacterized protein</fullName>
    </submittedName>
</protein>
<dbReference type="Proteomes" id="UP000824120">
    <property type="component" value="Chromosome 1"/>
</dbReference>
<comment type="caution">
    <text evidence="1">The sequence shown here is derived from an EMBL/GenBank/DDBJ whole genome shotgun (WGS) entry which is preliminary data.</text>
</comment>